<proteinExistence type="predicted"/>
<gene>
    <name evidence="1" type="ORF">C8Q71DRAFT_126739</name>
</gene>
<organism evidence="1 2">
    <name type="scientific">Rhodofomes roseus</name>
    <dbReference type="NCBI Taxonomy" id="34475"/>
    <lineage>
        <taxon>Eukaryota</taxon>
        <taxon>Fungi</taxon>
        <taxon>Dikarya</taxon>
        <taxon>Basidiomycota</taxon>
        <taxon>Agaricomycotina</taxon>
        <taxon>Agaricomycetes</taxon>
        <taxon>Polyporales</taxon>
        <taxon>Rhodofomes</taxon>
    </lineage>
</organism>
<protein>
    <submittedName>
        <fullName evidence="1">Uncharacterized protein</fullName>
    </submittedName>
</protein>
<reference evidence="1 2" key="1">
    <citation type="journal article" date="2021" name="Environ. Microbiol.">
        <title>Gene family expansions and transcriptome signatures uncover fungal adaptations to wood decay.</title>
        <authorList>
            <person name="Hage H."/>
            <person name="Miyauchi S."/>
            <person name="Viragh M."/>
            <person name="Drula E."/>
            <person name="Min B."/>
            <person name="Chaduli D."/>
            <person name="Navarro D."/>
            <person name="Favel A."/>
            <person name="Norest M."/>
            <person name="Lesage-Meessen L."/>
            <person name="Balint B."/>
            <person name="Merenyi Z."/>
            <person name="de Eugenio L."/>
            <person name="Morin E."/>
            <person name="Martinez A.T."/>
            <person name="Baldrian P."/>
            <person name="Stursova M."/>
            <person name="Martinez M.J."/>
            <person name="Novotny C."/>
            <person name="Magnuson J.K."/>
            <person name="Spatafora J.W."/>
            <person name="Maurice S."/>
            <person name="Pangilinan J."/>
            <person name="Andreopoulos W."/>
            <person name="LaButti K."/>
            <person name="Hundley H."/>
            <person name="Na H."/>
            <person name="Kuo A."/>
            <person name="Barry K."/>
            <person name="Lipzen A."/>
            <person name="Henrissat B."/>
            <person name="Riley R."/>
            <person name="Ahrendt S."/>
            <person name="Nagy L.G."/>
            <person name="Grigoriev I.V."/>
            <person name="Martin F."/>
            <person name="Rosso M.N."/>
        </authorList>
    </citation>
    <scope>NUCLEOTIDE SEQUENCE [LARGE SCALE GENOMIC DNA]</scope>
    <source>
        <strain evidence="1 2">CIRM-BRFM 1785</strain>
    </source>
</reference>
<dbReference type="EMBL" id="JADCUA010000014">
    <property type="protein sequence ID" value="KAH9834832.1"/>
    <property type="molecule type" value="Genomic_DNA"/>
</dbReference>
<name>A0ABQ8KB93_9APHY</name>
<sequence>MRLREYKHDALSLRSRQKALKTSRRLVQSAKLRSRRPFHPEHFERPQENVRMAQRKIVHIGQLNMYDENSPLVSVPETIERPPLPPVMSDMIAKFEPELADTPVEYVREALAAMGTRLMGVSKKCRVDPPRLASGPEVNLIVTDAGLSCLPTHALAVHPPAEPSTWSPSDRANRLNNRGREVIIMPIHAAILVANCGRLPSDMPESRPRPPPNQIIFSGGEMVNGYRIPLVSFCLPMPQAFELLVRYMYTRDKDALLNALVPTQTPFDVSGDRTPLYAADPALRQGVARKQRINRVASECVAYFNGQLSRMYEQARFIEGFWRNAVTVAMSDDGMWETLQLAWEALVQAMKWVRDAYVQIRERETQAQDSNGQPPRPVVPRMALISHLTQRYVQTLLTTGQGNCYPVDPYPLADPLFTMPTSSRVGLGQALPFLSQNML</sequence>
<dbReference type="GeneID" id="71997172"/>
<evidence type="ECO:0000313" key="2">
    <source>
        <dbReference type="Proteomes" id="UP000814176"/>
    </source>
</evidence>
<comment type="caution">
    <text evidence="1">The sequence shown here is derived from an EMBL/GenBank/DDBJ whole genome shotgun (WGS) entry which is preliminary data.</text>
</comment>
<evidence type="ECO:0000313" key="1">
    <source>
        <dbReference type="EMBL" id="KAH9834832.1"/>
    </source>
</evidence>
<dbReference type="Proteomes" id="UP000814176">
    <property type="component" value="Unassembled WGS sequence"/>
</dbReference>
<keyword evidence="2" id="KW-1185">Reference proteome</keyword>
<accession>A0ABQ8KB93</accession>
<dbReference type="RefSeq" id="XP_047777318.1">
    <property type="nucleotide sequence ID" value="XM_047916440.1"/>
</dbReference>